<evidence type="ECO:0000313" key="3">
    <source>
        <dbReference type="Proteomes" id="UP001386437"/>
    </source>
</evidence>
<reference evidence="2 3" key="1">
    <citation type="journal article" date="2022" name="Arch. Microbiol.">
        <title>Paraburkholderia bengalensis sp. nov. isolated from roots of Oryza sativa, IR64.</title>
        <authorList>
            <person name="Nag P."/>
            <person name="Mondal N."/>
            <person name="Sarkar J."/>
            <person name="Das S."/>
        </authorList>
    </citation>
    <scope>NUCLEOTIDE SEQUENCE [LARGE SCALE GENOMIC DNA]</scope>
    <source>
        <strain evidence="2 3">IR64_4_BI</strain>
    </source>
</reference>
<evidence type="ECO:0000313" key="2">
    <source>
        <dbReference type="EMBL" id="MEI6002632.1"/>
    </source>
</evidence>
<dbReference type="Pfam" id="PF04101">
    <property type="entry name" value="Glyco_tran_28_C"/>
    <property type="match status" value="1"/>
</dbReference>
<dbReference type="GO" id="GO:0016787">
    <property type="term" value="F:hydrolase activity"/>
    <property type="evidence" value="ECO:0007669"/>
    <property type="project" value="UniProtKB-KW"/>
</dbReference>
<organism evidence="2 3">
    <name type="scientific">Paraburkholderia bengalensis</name>
    <dbReference type="NCBI Taxonomy" id="2747562"/>
    <lineage>
        <taxon>Bacteria</taxon>
        <taxon>Pseudomonadati</taxon>
        <taxon>Pseudomonadota</taxon>
        <taxon>Betaproteobacteria</taxon>
        <taxon>Burkholderiales</taxon>
        <taxon>Burkholderiaceae</taxon>
        <taxon>Paraburkholderia</taxon>
    </lineage>
</organism>
<keyword evidence="2" id="KW-0378">Hydrolase</keyword>
<accession>A0ABU8J4E4</accession>
<dbReference type="InterPro" id="IPR007235">
    <property type="entry name" value="Glyco_trans_28_C"/>
</dbReference>
<name>A0ABU8J4E4_9BURK</name>
<gene>
    <name evidence="2" type="primary">pseG</name>
    <name evidence="2" type="ORF">H3V53_37645</name>
</gene>
<sequence length="343" mass="37041">MLFRADSGVAIGSGHLVRSMALAREFAAQGAQVAFVCRERSGALLDLPREAGYALHVLNEDTARSQEDDAHETQRFAQRWEADLAVVDHYALDARWESIVRGSTGALLAIDDLADRPHAGDWLLDQNDCAPRAQRYARWVSADCALLLGPRFALVHPEFRAARARVAPRDGTLHRIVLFFSGSDDTNETAKALQGLAMLDTRPLHIDVVIGATHPDARGIDETCSHHGWHFHQQIGYMADLLAAADLCVGSAGSSSWERCILGAPAIVVQLADNQREVIHALTQQGCARSLGDARDVRPADYASAIAALNAADLAAMSRAGMEWIDGQGAARVVCAVAQRIAE</sequence>
<evidence type="ECO:0000259" key="1">
    <source>
        <dbReference type="Pfam" id="PF04101"/>
    </source>
</evidence>
<dbReference type="InterPro" id="IPR020023">
    <property type="entry name" value="PseG"/>
</dbReference>
<protein>
    <submittedName>
        <fullName evidence="2">UDP-2,4-diacetamido-2,4, 6-trideoxy-beta-L-altropyranose hydrolase</fullName>
        <ecNumber evidence="2">3.6.1.57</ecNumber>
    </submittedName>
</protein>
<dbReference type="Gene3D" id="3.40.50.2000">
    <property type="entry name" value="Glycogen Phosphorylase B"/>
    <property type="match status" value="1"/>
</dbReference>
<dbReference type="NCBIfam" id="TIGR03590">
    <property type="entry name" value="PseG"/>
    <property type="match status" value="1"/>
</dbReference>
<dbReference type="EMBL" id="JACFYJ010000123">
    <property type="protein sequence ID" value="MEI6002632.1"/>
    <property type="molecule type" value="Genomic_DNA"/>
</dbReference>
<comment type="caution">
    <text evidence="2">The sequence shown here is derived from an EMBL/GenBank/DDBJ whole genome shotgun (WGS) entry which is preliminary data.</text>
</comment>
<dbReference type="SUPFAM" id="SSF53756">
    <property type="entry name" value="UDP-Glycosyltransferase/glycogen phosphorylase"/>
    <property type="match status" value="1"/>
</dbReference>
<dbReference type="Gene3D" id="3.40.50.11190">
    <property type="match status" value="1"/>
</dbReference>
<feature type="domain" description="Glycosyl transferase family 28 C-terminal" evidence="1">
    <location>
        <begin position="181"/>
        <end position="313"/>
    </location>
</feature>
<dbReference type="EC" id="3.6.1.57" evidence="2"/>
<proteinExistence type="predicted"/>
<dbReference type="Proteomes" id="UP001386437">
    <property type="component" value="Unassembled WGS sequence"/>
</dbReference>
<keyword evidence="3" id="KW-1185">Reference proteome</keyword>